<feature type="transmembrane region" description="Helical" evidence="2">
    <location>
        <begin position="6"/>
        <end position="22"/>
    </location>
</feature>
<sequence length="226" mass="26056">VSNYLSILFIFDLVFFFLCNVSDDYKFLLASEPVVDLSQKKKFKQKTESQAEKTFFKAENTTLKADLTLAIAKIIKLTENVDKFQAENTTLTCQLNKKKEKIAKFKTDKETTEALLSLHSRVVKLETMNEITHSLQAKYETEITELRQEILKIRNETTEASSSLESRLVKVERKNEKTNKTFSTMAYSVAFYGTIQCILFIMDPTQFVHDFKANAKLFLGRSVQKD</sequence>
<proteinExistence type="predicted"/>
<protein>
    <submittedName>
        <fullName evidence="3">Uncharacterized protein</fullName>
    </submittedName>
</protein>
<keyword evidence="2" id="KW-0472">Membrane</keyword>
<evidence type="ECO:0000313" key="4">
    <source>
        <dbReference type="Proteomes" id="UP000076420"/>
    </source>
</evidence>
<keyword evidence="1" id="KW-0175">Coiled coil</keyword>
<evidence type="ECO:0000313" key="3">
    <source>
        <dbReference type="EnsemblMetazoa" id="BGLB023548-PA"/>
    </source>
</evidence>
<gene>
    <name evidence="3" type="primary">106059204</name>
</gene>
<feature type="coiled-coil region" evidence="1">
    <location>
        <begin position="81"/>
        <end position="181"/>
    </location>
</feature>
<feature type="transmembrane region" description="Helical" evidence="2">
    <location>
        <begin position="182"/>
        <end position="202"/>
    </location>
</feature>
<reference evidence="3" key="1">
    <citation type="submission" date="2020-05" db="UniProtKB">
        <authorList>
            <consortium name="EnsemblMetazoa"/>
        </authorList>
    </citation>
    <scope>IDENTIFICATION</scope>
    <source>
        <strain evidence="3">BB02</strain>
    </source>
</reference>
<organism evidence="3 4">
    <name type="scientific">Biomphalaria glabrata</name>
    <name type="common">Bloodfluke planorb</name>
    <name type="synonym">Freshwater snail</name>
    <dbReference type="NCBI Taxonomy" id="6526"/>
    <lineage>
        <taxon>Eukaryota</taxon>
        <taxon>Metazoa</taxon>
        <taxon>Spiralia</taxon>
        <taxon>Lophotrochozoa</taxon>
        <taxon>Mollusca</taxon>
        <taxon>Gastropoda</taxon>
        <taxon>Heterobranchia</taxon>
        <taxon>Euthyneura</taxon>
        <taxon>Panpulmonata</taxon>
        <taxon>Hygrophila</taxon>
        <taxon>Lymnaeoidea</taxon>
        <taxon>Planorbidae</taxon>
        <taxon>Biomphalaria</taxon>
    </lineage>
</organism>
<dbReference type="Proteomes" id="UP000076420">
    <property type="component" value="Unassembled WGS sequence"/>
</dbReference>
<dbReference type="AlphaFoldDB" id="A0A2C9KU89"/>
<dbReference type="KEGG" id="bgt:106059204"/>
<dbReference type="EnsemblMetazoa" id="BGLB023548-RA">
    <property type="protein sequence ID" value="BGLB023548-PA"/>
    <property type="gene ID" value="BGLB023548"/>
</dbReference>
<evidence type="ECO:0000256" key="1">
    <source>
        <dbReference type="SAM" id="Coils"/>
    </source>
</evidence>
<dbReference type="VEuPathDB" id="VectorBase:BGLB023548"/>
<keyword evidence="2" id="KW-1133">Transmembrane helix</keyword>
<keyword evidence="2" id="KW-0812">Transmembrane</keyword>
<accession>A0A2C9KU89</accession>
<evidence type="ECO:0000256" key="2">
    <source>
        <dbReference type="SAM" id="Phobius"/>
    </source>
</evidence>
<name>A0A2C9KU89_BIOGL</name>